<gene>
    <name evidence="1" type="ORF">Prudu_001707</name>
</gene>
<organism evidence="1">
    <name type="scientific">Prunus dulcis</name>
    <name type="common">Almond</name>
    <name type="synonym">Amygdalus dulcis</name>
    <dbReference type="NCBI Taxonomy" id="3755"/>
    <lineage>
        <taxon>Eukaryota</taxon>
        <taxon>Viridiplantae</taxon>
        <taxon>Streptophyta</taxon>
        <taxon>Embryophyta</taxon>
        <taxon>Tracheophyta</taxon>
        <taxon>Spermatophyta</taxon>
        <taxon>Magnoliopsida</taxon>
        <taxon>eudicotyledons</taxon>
        <taxon>Gunneridae</taxon>
        <taxon>Pentapetalae</taxon>
        <taxon>rosids</taxon>
        <taxon>fabids</taxon>
        <taxon>Rosales</taxon>
        <taxon>Rosaceae</taxon>
        <taxon>Amygdaloideae</taxon>
        <taxon>Amygdaleae</taxon>
        <taxon>Prunus</taxon>
    </lineage>
</organism>
<proteinExistence type="predicted"/>
<reference evidence="1" key="1">
    <citation type="journal article" date="2019" name="Science">
        <title>Mutation of a bHLH transcription factor allowed almond domestication.</title>
        <authorList>
            <person name="Sanchez-Perez R."/>
            <person name="Pavan S."/>
            <person name="Mazzeo R."/>
            <person name="Moldovan C."/>
            <person name="Aiese Cigliano R."/>
            <person name="Del Cueto J."/>
            <person name="Ricciardi F."/>
            <person name="Lotti C."/>
            <person name="Ricciardi L."/>
            <person name="Dicenta F."/>
            <person name="Lopez-Marques R.L."/>
            <person name="Lindberg Moller B."/>
        </authorList>
    </citation>
    <scope>NUCLEOTIDE SEQUENCE</scope>
</reference>
<sequence>MSKVEILGNVQFIAEIAEISQKVSVFSMWAGIGKMSEQRRGSPRFQGNSGAGPISVNLIYCNVLIVHPIPYPVVPYINMLRPSVKHLILD</sequence>
<accession>A0A4Y1QP69</accession>
<evidence type="ECO:0000313" key="1">
    <source>
        <dbReference type="EMBL" id="BBG93634.1"/>
    </source>
</evidence>
<name>A0A4Y1QP69_PRUDU</name>
<dbReference type="AlphaFoldDB" id="A0A4Y1QP69"/>
<dbReference type="EMBL" id="AP019297">
    <property type="protein sequence ID" value="BBG93634.1"/>
    <property type="molecule type" value="Genomic_DNA"/>
</dbReference>
<protein>
    <submittedName>
        <fullName evidence="1">AP2/B3-like transcriptional factor family protein</fullName>
    </submittedName>
</protein>